<dbReference type="EMBL" id="VOBL01000002">
    <property type="protein sequence ID" value="KAA0979261.1"/>
    <property type="molecule type" value="Genomic_DNA"/>
</dbReference>
<gene>
    <name evidence="4" type="ORF">FQ154_02180</name>
</gene>
<evidence type="ECO:0000313" key="4">
    <source>
        <dbReference type="EMBL" id="KAA0979261.1"/>
    </source>
</evidence>
<accession>A0A5B0EMW6</accession>
<dbReference type="PROSITE" id="PS51257">
    <property type="entry name" value="PROKAR_LIPOPROTEIN"/>
    <property type="match status" value="1"/>
</dbReference>
<dbReference type="OrthoDB" id="8454826at2"/>
<dbReference type="InterPro" id="IPR001638">
    <property type="entry name" value="Solute-binding_3/MltF_N"/>
</dbReference>
<name>A0A5B0EMW6_9MICC</name>
<dbReference type="SMART" id="SM00062">
    <property type="entry name" value="PBPb"/>
    <property type="match status" value="1"/>
</dbReference>
<dbReference type="PANTHER" id="PTHR35936">
    <property type="entry name" value="MEMBRANE-BOUND LYTIC MUREIN TRANSGLYCOSYLASE F"/>
    <property type="match status" value="1"/>
</dbReference>
<evidence type="ECO:0000256" key="2">
    <source>
        <dbReference type="SAM" id="SignalP"/>
    </source>
</evidence>
<feature type="chain" id="PRO_5038731423" evidence="2">
    <location>
        <begin position="22"/>
        <end position="282"/>
    </location>
</feature>
<dbReference type="AlphaFoldDB" id="A0A5B0EMW6"/>
<protein>
    <submittedName>
        <fullName evidence="4">Transporter substrate-binding domain-containing protein</fullName>
    </submittedName>
</protein>
<reference evidence="4 5" key="1">
    <citation type="submission" date="2019-07" db="EMBL/GenBank/DDBJ databases">
        <title>Analysis of the biochemical properties, biological activity and biotechnological potential of siderophores and biosurfactants produced by Antarctic psychrotolerant bacteria.</title>
        <authorList>
            <person name="Styczynski M."/>
            <person name="Krucon T."/>
            <person name="Decewicz P."/>
            <person name="Dziewit L."/>
        </authorList>
    </citation>
    <scope>NUCLEOTIDE SEQUENCE [LARGE SCALE GENOMIC DNA]</scope>
    <source>
        <strain evidence="4 5">ANT_H27</strain>
    </source>
</reference>
<dbReference type="Gene3D" id="3.40.190.10">
    <property type="entry name" value="Periplasmic binding protein-like II"/>
    <property type="match status" value="2"/>
</dbReference>
<dbReference type="Pfam" id="PF00497">
    <property type="entry name" value="SBP_bac_3"/>
    <property type="match status" value="1"/>
</dbReference>
<evidence type="ECO:0000313" key="5">
    <source>
        <dbReference type="Proteomes" id="UP000323856"/>
    </source>
</evidence>
<organism evidence="4 5">
    <name type="scientific">Paeniglutamicibacter gangotriensis</name>
    <dbReference type="NCBI Taxonomy" id="254787"/>
    <lineage>
        <taxon>Bacteria</taxon>
        <taxon>Bacillati</taxon>
        <taxon>Actinomycetota</taxon>
        <taxon>Actinomycetes</taxon>
        <taxon>Micrococcales</taxon>
        <taxon>Micrococcaceae</taxon>
        <taxon>Paeniglutamicibacter</taxon>
    </lineage>
</organism>
<feature type="signal peptide" evidence="2">
    <location>
        <begin position="1"/>
        <end position="21"/>
    </location>
</feature>
<dbReference type="Proteomes" id="UP000323856">
    <property type="component" value="Unassembled WGS sequence"/>
</dbReference>
<proteinExistence type="predicted"/>
<keyword evidence="1 2" id="KW-0732">Signal</keyword>
<evidence type="ECO:0000259" key="3">
    <source>
        <dbReference type="SMART" id="SM00062"/>
    </source>
</evidence>
<feature type="domain" description="Solute-binding protein family 3/N-terminal" evidence="3">
    <location>
        <begin position="49"/>
        <end position="270"/>
    </location>
</feature>
<dbReference type="PANTHER" id="PTHR35936:SF17">
    <property type="entry name" value="ARGININE-BINDING EXTRACELLULAR PROTEIN ARTP"/>
    <property type="match status" value="1"/>
</dbReference>
<evidence type="ECO:0000256" key="1">
    <source>
        <dbReference type="ARBA" id="ARBA00022729"/>
    </source>
</evidence>
<dbReference type="SUPFAM" id="SSF53850">
    <property type="entry name" value="Periplasmic binding protein-like II"/>
    <property type="match status" value="1"/>
</dbReference>
<dbReference type="RefSeq" id="WP_149618525.1">
    <property type="nucleotide sequence ID" value="NZ_VOBL01000002.1"/>
</dbReference>
<sequence>MKYRSVLALGASAALMTFSLAACGGSSSASTVADDCVPQSEVKTAQEGILTVAAPEFPPFSSVSNGKATGIDADVIMEFAALNCLEVKMESTSYAGTIPAVQSDRADVAIGCYYRTAPRAEIVDMSDPIYTDEMASISSDNVVAISAMEPLKVGTVDGYLWVPDMKKVMGSNLTIYPSAVEMQADLKAGRIQVGLDGFGSAANMYKDDAKFNVAAVEPDSRVVASKEAAQIGFPHTKGNSSLTEALNASVKTMHDDGTIVKMLVANGLPESAAEVGAPRLIK</sequence>
<comment type="caution">
    <text evidence="4">The sequence shown here is derived from an EMBL/GenBank/DDBJ whole genome shotgun (WGS) entry which is preliminary data.</text>
</comment>